<accession>A0A1D1V7N3</accession>
<feature type="compositionally biased region" description="Basic and acidic residues" evidence="3">
    <location>
        <begin position="216"/>
        <end position="243"/>
    </location>
</feature>
<evidence type="ECO:0000256" key="3">
    <source>
        <dbReference type="SAM" id="MobiDB-lite"/>
    </source>
</evidence>
<dbReference type="InterPro" id="IPR046757">
    <property type="entry name" value="YL1_N"/>
</dbReference>
<evidence type="ECO:0000256" key="2">
    <source>
        <dbReference type="ARBA" id="ARBA00020000"/>
    </source>
</evidence>
<keyword evidence="6" id="KW-1185">Reference proteome</keyword>
<evidence type="ECO:0000313" key="6">
    <source>
        <dbReference type="Proteomes" id="UP000186922"/>
    </source>
</evidence>
<dbReference type="OrthoDB" id="78296at2759"/>
<name>A0A1D1V7N3_RAMVA</name>
<feature type="compositionally biased region" description="Acidic residues" evidence="3">
    <location>
        <begin position="57"/>
        <end position="77"/>
    </location>
</feature>
<dbReference type="PANTHER" id="PTHR13275:SF4">
    <property type="entry name" value="VACUOLAR PROTEIN SORTING-ASSOCIATED PROTEIN 72 HOMOLOG"/>
    <property type="match status" value="1"/>
</dbReference>
<comment type="caution">
    <text evidence="5">The sequence shown here is derived from an EMBL/GenBank/DDBJ whole genome shotgun (WGS) entry which is preliminary data.</text>
</comment>
<gene>
    <name evidence="5" type="primary">RvY_08176-1</name>
    <name evidence="5" type="synonym">RvY_08176.1</name>
    <name evidence="5" type="ORF">RvY_08176</name>
</gene>
<sequence length="418" mass="47427">MAASRSRRANAGALMPGLIKDFHEEEAYSTLYGGFTEEANDDDFGEDQASDSGSDIDFSEEEEHLEDDIQEGQGDDEEGRRKRKRPTKGPFAAFKQKSSTTRQKGSRAKKQKTTEEPSLPASEDEYNEEDDLDGEPPTPSTSSGNGEDSRDGFSVTEFGSQKKKKASVTPSSRSIRDSTAAKRFETEEMESLREQRRQEIGPRKKIKHRIPSQAERVQKSIQTEKKNKADLERHARDEEENEKKKSRKIKVTKGPFVSCFISTTQSMPYPRSHDDSLLEEDLESFIHQPGDKYSRNLMAFSDEELFRQYFPETPKPKLPEPHYCIITGRPAKYRDPVTLHYYSDAQALHVLRGVLYKHLLTNPTLLGIDKVLEYVTWYEGKYKVERTGDHSQVGKYDYSSNVVQNGASTNGVQEAISA</sequence>
<dbReference type="SMART" id="SM00993">
    <property type="entry name" value="YL1_C"/>
    <property type="match status" value="1"/>
</dbReference>
<evidence type="ECO:0000256" key="1">
    <source>
        <dbReference type="ARBA" id="ARBA00006832"/>
    </source>
</evidence>
<evidence type="ECO:0000313" key="5">
    <source>
        <dbReference type="EMBL" id="GAU96785.1"/>
    </source>
</evidence>
<dbReference type="EMBL" id="BDGG01000003">
    <property type="protein sequence ID" value="GAU96785.1"/>
    <property type="molecule type" value="Genomic_DNA"/>
</dbReference>
<dbReference type="PANTHER" id="PTHR13275">
    <property type="entry name" value="YL-1 PROTEIN TRANSCRIPTION FACTOR-LIKE 1"/>
    <property type="match status" value="1"/>
</dbReference>
<feature type="compositionally biased region" description="Basic and acidic residues" evidence="3">
    <location>
        <begin position="174"/>
        <end position="202"/>
    </location>
</feature>
<feature type="compositionally biased region" description="Acidic residues" evidence="3">
    <location>
        <begin position="122"/>
        <end position="134"/>
    </location>
</feature>
<dbReference type="Proteomes" id="UP000186922">
    <property type="component" value="Unassembled WGS sequence"/>
</dbReference>
<feature type="region of interest" description="Disordered" evidence="3">
    <location>
        <begin position="33"/>
        <end position="247"/>
    </location>
</feature>
<organism evidence="5 6">
    <name type="scientific">Ramazzottius varieornatus</name>
    <name type="common">Water bear</name>
    <name type="synonym">Tardigrade</name>
    <dbReference type="NCBI Taxonomy" id="947166"/>
    <lineage>
        <taxon>Eukaryota</taxon>
        <taxon>Metazoa</taxon>
        <taxon>Ecdysozoa</taxon>
        <taxon>Tardigrada</taxon>
        <taxon>Eutardigrada</taxon>
        <taxon>Parachela</taxon>
        <taxon>Hypsibioidea</taxon>
        <taxon>Ramazzottiidae</taxon>
        <taxon>Ramazzottius</taxon>
    </lineage>
</organism>
<comment type="similarity">
    <text evidence="1">Belongs to the VPS72/YL1 family.</text>
</comment>
<dbReference type="AlphaFoldDB" id="A0A1D1V7N3"/>
<evidence type="ECO:0000259" key="4">
    <source>
        <dbReference type="SMART" id="SM00993"/>
    </source>
</evidence>
<proteinExistence type="inferred from homology"/>
<dbReference type="Pfam" id="PF08265">
    <property type="entry name" value="YL1_C"/>
    <property type="match status" value="1"/>
</dbReference>
<feature type="compositionally biased region" description="Acidic residues" evidence="3">
    <location>
        <begin position="38"/>
        <end position="49"/>
    </location>
</feature>
<dbReference type="InterPro" id="IPR013272">
    <property type="entry name" value="Vps72/YL1_C"/>
</dbReference>
<dbReference type="Pfam" id="PF05764">
    <property type="entry name" value="YL1"/>
    <property type="match status" value="1"/>
</dbReference>
<dbReference type="GO" id="GO:0005634">
    <property type="term" value="C:nucleus"/>
    <property type="evidence" value="ECO:0007669"/>
    <property type="project" value="TreeGrafter"/>
</dbReference>
<feature type="domain" description="Vps72/YL1 C-terminal" evidence="4">
    <location>
        <begin position="322"/>
        <end position="351"/>
    </location>
</feature>
<reference evidence="5 6" key="1">
    <citation type="journal article" date="2016" name="Nat. Commun.">
        <title>Extremotolerant tardigrade genome and improved radiotolerance of human cultured cells by tardigrade-unique protein.</title>
        <authorList>
            <person name="Hashimoto T."/>
            <person name="Horikawa D.D."/>
            <person name="Saito Y."/>
            <person name="Kuwahara H."/>
            <person name="Kozuka-Hata H."/>
            <person name="Shin-I T."/>
            <person name="Minakuchi Y."/>
            <person name="Ohishi K."/>
            <person name="Motoyama A."/>
            <person name="Aizu T."/>
            <person name="Enomoto A."/>
            <person name="Kondo K."/>
            <person name="Tanaka S."/>
            <person name="Hara Y."/>
            <person name="Koshikawa S."/>
            <person name="Sagara H."/>
            <person name="Miura T."/>
            <person name="Yokobori S."/>
            <person name="Miyagawa K."/>
            <person name="Suzuki Y."/>
            <person name="Kubo T."/>
            <person name="Oyama M."/>
            <person name="Kohara Y."/>
            <person name="Fujiyama A."/>
            <person name="Arakawa K."/>
            <person name="Katayama T."/>
            <person name="Toyoda A."/>
            <person name="Kunieda T."/>
        </authorList>
    </citation>
    <scope>NUCLEOTIDE SEQUENCE [LARGE SCALE GENOMIC DNA]</scope>
    <source>
        <strain evidence="5 6">YOKOZUNA-1</strain>
    </source>
</reference>
<dbReference type="STRING" id="947166.A0A1D1V7N3"/>
<protein>
    <recommendedName>
        <fullName evidence="2">Vacuolar protein sorting-associated protein 72 homolog</fullName>
    </recommendedName>
</protein>